<evidence type="ECO:0000313" key="3">
    <source>
        <dbReference type="Proteomes" id="UP000324222"/>
    </source>
</evidence>
<comment type="caution">
    <text evidence="2">The sequence shown here is derived from an EMBL/GenBank/DDBJ whole genome shotgun (WGS) entry which is preliminary data.</text>
</comment>
<feature type="compositionally biased region" description="Polar residues" evidence="1">
    <location>
        <begin position="39"/>
        <end position="56"/>
    </location>
</feature>
<protein>
    <submittedName>
        <fullName evidence="2">Uncharacterized protein</fullName>
    </submittedName>
</protein>
<name>A0A5B7IKJ0_PORTR</name>
<evidence type="ECO:0000256" key="1">
    <source>
        <dbReference type="SAM" id="MobiDB-lite"/>
    </source>
</evidence>
<keyword evidence="3" id="KW-1185">Reference proteome</keyword>
<feature type="compositionally biased region" description="Basic and acidic residues" evidence="1">
    <location>
        <begin position="11"/>
        <end position="20"/>
    </location>
</feature>
<feature type="region of interest" description="Disordered" evidence="1">
    <location>
        <begin position="1"/>
        <end position="56"/>
    </location>
</feature>
<dbReference type="Proteomes" id="UP000324222">
    <property type="component" value="Unassembled WGS sequence"/>
</dbReference>
<reference evidence="2 3" key="1">
    <citation type="submission" date="2019-05" db="EMBL/GenBank/DDBJ databases">
        <title>Another draft genome of Portunus trituberculatus and its Hox gene families provides insights of decapod evolution.</title>
        <authorList>
            <person name="Jeong J.-H."/>
            <person name="Song I."/>
            <person name="Kim S."/>
            <person name="Choi T."/>
            <person name="Kim D."/>
            <person name="Ryu S."/>
            <person name="Kim W."/>
        </authorList>
    </citation>
    <scope>NUCLEOTIDE SEQUENCE [LARGE SCALE GENOMIC DNA]</scope>
    <source>
        <tissue evidence="2">Muscle</tissue>
    </source>
</reference>
<dbReference type="AlphaFoldDB" id="A0A5B7IKJ0"/>
<sequence length="56" mass="6377">MRGLPSHHGNGRRDIKENKLRAKHAGSATVPQRRHKRSQANLQPSHVNKTQVLLYT</sequence>
<evidence type="ECO:0000313" key="2">
    <source>
        <dbReference type="EMBL" id="MPC82326.1"/>
    </source>
</evidence>
<organism evidence="2 3">
    <name type="scientific">Portunus trituberculatus</name>
    <name type="common">Swimming crab</name>
    <name type="synonym">Neptunus trituberculatus</name>
    <dbReference type="NCBI Taxonomy" id="210409"/>
    <lineage>
        <taxon>Eukaryota</taxon>
        <taxon>Metazoa</taxon>
        <taxon>Ecdysozoa</taxon>
        <taxon>Arthropoda</taxon>
        <taxon>Crustacea</taxon>
        <taxon>Multicrustacea</taxon>
        <taxon>Malacostraca</taxon>
        <taxon>Eumalacostraca</taxon>
        <taxon>Eucarida</taxon>
        <taxon>Decapoda</taxon>
        <taxon>Pleocyemata</taxon>
        <taxon>Brachyura</taxon>
        <taxon>Eubrachyura</taxon>
        <taxon>Portunoidea</taxon>
        <taxon>Portunidae</taxon>
        <taxon>Portuninae</taxon>
        <taxon>Portunus</taxon>
    </lineage>
</organism>
<accession>A0A5B7IKJ0</accession>
<dbReference type="EMBL" id="VSRR010059439">
    <property type="protein sequence ID" value="MPC82326.1"/>
    <property type="molecule type" value="Genomic_DNA"/>
</dbReference>
<gene>
    <name evidence="2" type="ORF">E2C01_076985</name>
</gene>
<proteinExistence type="predicted"/>